<dbReference type="PANTHER" id="PTHR44846:SF16">
    <property type="entry name" value="TRANSCRIPTIONAL REGULATOR PHNF-RELATED"/>
    <property type="match status" value="1"/>
</dbReference>
<keyword evidence="2" id="KW-0238">DNA-binding</keyword>
<keyword evidence="3" id="KW-0804">Transcription</keyword>
<gene>
    <name evidence="5" type="ORF">D1114_14720</name>
</gene>
<comment type="caution">
    <text evidence="5">The sequence shown here is derived from an EMBL/GenBank/DDBJ whole genome shotgun (WGS) entry which is preliminary data.</text>
</comment>
<dbReference type="CDD" id="cd07377">
    <property type="entry name" value="WHTH_GntR"/>
    <property type="match status" value="1"/>
</dbReference>
<dbReference type="Gene3D" id="3.40.1410.10">
    <property type="entry name" value="Chorismate lyase-like"/>
    <property type="match status" value="1"/>
</dbReference>
<dbReference type="Proteomes" id="UP000266305">
    <property type="component" value="Unassembled WGS sequence"/>
</dbReference>
<dbReference type="InterPro" id="IPR050679">
    <property type="entry name" value="Bact_HTH_transcr_reg"/>
</dbReference>
<dbReference type="InterPro" id="IPR000524">
    <property type="entry name" value="Tscrpt_reg_HTH_GntR"/>
</dbReference>
<evidence type="ECO:0000256" key="1">
    <source>
        <dbReference type="ARBA" id="ARBA00023015"/>
    </source>
</evidence>
<evidence type="ECO:0000313" key="6">
    <source>
        <dbReference type="Proteomes" id="UP000266305"/>
    </source>
</evidence>
<dbReference type="AlphaFoldDB" id="A0AAX1UJ97"/>
<dbReference type="SMART" id="SM00866">
    <property type="entry name" value="UTRA"/>
    <property type="match status" value="1"/>
</dbReference>
<dbReference type="InterPro" id="IPR028978">
    <property type="entry name" value="Chorismate_lyase_/UTRA_dom_sf"/>
</dbReference>
<proteinExistence type="predicted"/>
<dbReference type="GO" id="GO:0003700">
    <property type="term" value="F:DNA-binding transcription factor activity"/>
    <property type="evidence" value="ECO:0007669"/>
    <property type="project" value="InterPro"/>
</dbReference>
<evidence type="ECO:0000256" key="2">
    <source>
        <dbReference type="ARBA" id="ARBA00023125"/>
    </source>
</evidence>
<sequence length="228" mass="25301">MALGWEDIRAEVLRRIEARHWAPGALIPTEEALAEELGCARTTVNRALRDLAAAGLLERRRKAGTRVALHPVRRARFDIPVTRLEIEGRGQSYAFHLIEERRAEPPAAVASLFRSPPGVPLLRLRGLHLADNRPAIYEERWLDQAVLPEPAPDFRRISPNEWLVSHVPWTGGDIAFSAANACPEEADILGCAPGAALFLCERVTEAEGRPITSVRLLHAPGYRLRADL</sequence>
<dbReference type="Gene3D" id="1.10.10.10">
    <property type="entry name" value="Winged helix-like DNA-binding domain superfamily/Winged helix DNA-binding domain"/>
    <property type="match status" value="1"/>
</dbReference>
<dbReference type="SMART" id="SM00345">
    <property type="entry name" value="HTH_GNTR"/>
    <property type="match status" value="1"/>
</dbReference>
<dbReference type="InterPro" id="IPR036390">
    <property type="entry name" value="WH_DNA-bd_sf"/>
</dbReference>
<dbReference type="PANTHER" id="PTHR44846">
    <property type="entry name" value="MANNOSYL-D-GLYCERATE TRANSPORT/METABOLISM SYSTEM REPRESSOR MNGR-RELATED"/>
    <property type="match status" value="1"/>
</dbReference>
<dbReference type="InterPro" id="IPR011663">
    <property type="entry name" value="UTRA"/>
</dbReference>
<feature type="domain" description="HTH gntR-type" evidence="4">
    <location>
        <begin position="2"/>
        <end position="70"/>
    </location>
</feature>
<reference evidence="5 6" key="1">
    <citation type="submission" date="2018-08" db="EMBL/GenBank/DDBJ databases">
        <title>Draft genome sequence of Rhodobacter sphaeroides FY.</title>
        <authorList>
            <person name="Rayyan A."/>
            <person name="Meyer T.E."/>
            <person name="Kyndt J.A."/>
        </authorList>
    </citation>
    <scope>NUCLEOTIDE SEQUENCE [LARGE SCALE GENOMIC DNA]</scope>
    <source>
        <strain evidence="5 6">FY</strain>
    </source>
</reference>
<keyword evidence="1" id="KW-0805">Transcription regulation</keyword>
<evidence type="ECO:0000313" key="5">
    <source>
        <dbReference type="EMBL" id="RHZ93447.1"/>
    </source>
</evidence>
<evidence type="ECO:0000256" key="3">
    <source>
        <dbReference type="ARBA" id="ARBA00023163"/>
    </source>
</evidence>
<dbReference type="PROSITE" id="PS50949">
    <property type="entry name" value="HTH_GNTR"/>
    <property type="match status" value="1"/>
</dbReference>
<dbReference type="GO" id="GO:0003677">
    <property type="term" value="F:DNA binding"/>
    <property type="evidence" value="ECO:0007669"/>
    <property type="project" value="UniProtKB-KW"/>
</dbReference>
<dbReference type="InterPro" id="IPR036388">
    <property type="entry name" value="WH-like_DNA-bd_sf"/>
</dbReference>
<dbReference type="Pfam" id="PF07702">
    <property type="entry name" value="UTRA"/>
    <property type="match status" value="1"/>
</dbReference>
<dbReference type="Pfam" id="PF00392">
    <property type="entry name" value="GntR"/>
    <property type="match status" value="1"/>
</dbReference>
<dbReference type="SUPFAM" id="SSF64288">
    <property type="entry name" value="Chorismate lyase-like"/>
    <property type="match status" value="1"/>
</dbReference>
<evidence type="ECO:0000259" key="4">
    <source>
        <dbReference type="PROSITE" id="PS50949"/>
    </source>
</evidence>
<dbReference type="RefSeq" id="WP_119000604.1">
    <property type="nucleotide sequence ID" value="NZ_QWGP01000017.1"/>
</dbReference>
<accession>A0AAX1UJ97</accession>
<dbReference type="EMBL" id="QWGP01000017">
    <property type="protein sequence ID" value="RHZ93447.1"/>
    <property type="molecule type" value="Genomic_DNA"/>
</dbReference>
<name>A0AAX1UJ97_CERSP</name>
<dbReference type="SUPFAM" id="SSF46785">
    <property type="entry name" value="Winged helix' DNA-binding domain"/>
    <property type="match status" value="1"/>
</dbReference>
<organism evidence="5 6">
    <name type="scientific">Cereibacter sphaeroides</name>
    <name type="common">Rhodobacter sphaeroides</name>
    <dbReference type="NCBI Taxonomy" id="1063"/>
    <lineage>
        <taxon>Bacteria</taxon>
        <taxon>Pseudomonadati</taxon>
        <taxon>Pseudomonadota</taxon>
        <taxon>Alphaproteobacteria</taxon>
        <taxon>Rhodobacterales</taxon>
        <taxon>Paracoccaceae</taxon>
        <taxon>Cereibacter</taxon>
    </lineage>
</organism>
<dbReference type="PRINTS" id="PR00035">
    <property type="entry name" value="HTHGNTR"/>
</dbReference>
<protein>
    <submittedName>
        <fullName evidence="5">UTRA domain-containing protein</fullName>
    </submittedName>
</protein>